<dbReference type="Gene3D" id="1.10.630.10">
    <property type="entry name" value="Cytochrome P450"/>
    <property type="match status" value="1"/>
</dbReference>
<evidence type="ECO:0000256" key="3">
    <source>
        <dbReference type="ARBA" id="ARBA00022723"/>
    </source>
</evidence>
<dbReference type="InterPro" id="IPR001128">
    <property type="entry name" value="Cyt_P450"/>
</dbReference>
<feature type="transmembrane region" description="Helical" evidence="9">
    <location>
        <begin position="6"/>
        <end position="28"/>
    </location>
</feature>
<dbReference type="PANTHER" id="PTHR24305">
    <property type="entry name" value="CYTOCHROME P450"/>
    <property type="match status" value="1"/>
</dbReference>
<dbReference type="GO" id="GO:0004497">
    <property type="term" value="F:monooxygenase activity"/>
    <property type="evidence" value="ECO:0007669"/>
    <property type="project" value="UniProtKB-KW"/>
</dbReference>
<comment type="similarity">
    <text evidence="2 8">Belongs to the cytochrome P450 family.</text>
</comment>
<keyword evidence="9" id="KW-0812">Transmembrane</keyword>
<dbReference type="InterPro" id="IPR002401">
    <property type="entry name" value="Cyt_P450_E_grp-I"/>
</dbReference>
<keyword evidence="4 8" id="KW-0560">Oxidoreductase</keyword>
<dbReference type="InterPro" id="IPR036396">
    <property type="entry name" value="Cyt_P450_sf"/>
</dbReference>
<gene>
    <name evidence="10" type="ORF">CC86DRAFT_302524</name>
</gene>
<dbReference type="PRINTS" id="PR00385">
    <property type="entry name" value="P450"/>
</dbReference>
<proteinExistence type="inferred from homology"/>
<dbReference type="PANTHER" id="PTHR24305:SF157">
    <property type="entry name" value="N-ACETYLTRYPTOPHAN 6-HYDROXYLASE IVOC-RELATED"/>
    <property type="match status" value="1"/>
</dbReference>
<dbReference type="InterPro" id="IPR050121">
    <property type="entry name" value="Cytochrome_P450_monoxygenase"/>
</dbReference>
<keyword evidence="9" id="KW-1133">Transmembrane helix</keyword>
<name>A0A6A6ZMN5_9PLEO</name>
<dbReference type="GO" id="GO:0005506">
    <property type="term" value="F:iron ion binding"/>
    <property type="evidence" value="ECO:0007669"/>
    <property type="project" value="InterPro"/>
</dbReference>
<comment type="cofactor">
    <cofactor evidence="1 7">
        <name>heme</name>
        <dbReference type="ChEBI" id="CHEBI:30413"/>
    </cofactor>
</comment>
<evidence type="ECO:0000256" key="1">
    <source>
        <dbReference type="ARBA" id="ARBA00001971"/>
    </source>
</evidence>
<organism evidence="10 11">
    <name type="scientific">Ophiobolus disseminans</name>
    <dbReference type="NCBI Taxonomy" id="1469910"/>
    <lineage>
        <taxon>Eukaryota</taxon>
        <taxon>Fungi</taxon>
        <taxon>Dikarya</taxon>
        <taxon>Ascomycota</taxon>
        <taxon>Pezizomycotina</taxon>
        <taxon>Dothideomycetes</taxon>
        <taxon>Pleosporomycetidae</taxon>
        <taxon>Pleosporales</taxon>
        <taxon>Pleosporineae</taxon>
        <taxon>Phaeosphaeriaceae</taxon>
        <taxon>Ophiobolus</taxon>
    </lineage>
</organism>
<dbReference type="PROSITE" id="PS00086">
    <property type="entry name" value="CYTOCHROME_P450"/>
    <property type="match status" value="1"/>
</dbReference>
<keyword evidence="5 7" id="KW-0408">Iron</keyword>
<dbReference type="Proteomes" id="UP000799424">
    <property type="component" value="Unassembled WGS sequence"/>
</dbReference>
<keyword evidence="6 8" id="KW-0503">Monooxygenase</keyword>
<reference evidence="10" key="1">
    <citation type="journal article" date="2020" name="Stud. Mycol.">
        <title>101 Dothideomycetes genomes: a test case for predicting lifestyles and emergence of pathogens.</title>
        <authorList>
            <person name="Haridas S."/>
            <person name="Albert R."/>
            <person name="Binder M."/>
            <person name="Bloem J."/>
            <person name="Labutti K."/>
            <person name="Salamov A."/>
            <person name="Andreopoulos B."/>
            <person name="Baker S."/>
            <person name="Barry K."/>
            <person name="Bills G."/>
            <person name="Bluhm B."/>
            <person name="Cannon C."/>
            <person name="Castanera R."/>
            <person name="Culley D."/>
            <person name="Daum C."/>
            <person name="Ezra D."/>
            <person name="Gonzalez J."/>
            <person name="Henrissat B."/>
            <person name="Kuo A."/>
            <person name="Liang C."/>
            <person name="Lipzen A."/>
            <person name="Lutzoni F."/>
            <person name="Magnuson J."/>
            <person name="Mondo S."/>
            <person name="Nolan M."/>
            <person name="Ohm R."/>
            <person name="Pangilinan J."/>
            <person name="Park H.-J."/>
            <person name="Ramirez L."/>
            <person name="Alfaro M."/>
            <person name="Sun H."/>
            <person name="Tritt A."/>
            <person name="Yoshinaga Y."/>
            <person name="Zwiers L.-H."/>
            <person name="Turgeon B."/>
            <person name="Goodwin S."/>
            <person name="Spatafora J."/>
            <person name="Crous P."/>
            <person name="Grigoriev I."/>
        </authorList>
    </citation>
    <scope>NUCLEOTIDE SEQUENCE</scope>
    <source>
        <strain evidence="10">CBS 113818</strain>
    </source>
</reference>
<dbReference type="Pfam" id="PF00067">
    <property type="entry name" value="p450"/>
    <property type="match status" value="1"/>
</dbReference>
<dbReference type="CDD" id="cd11062">
    <property type="entry name" value="CYP58-like"/>
    <property type="match status" value="1"/>
</dbReference>
<dbReference type="EMBL" id="MU006237">
    <property type="protein sequence ID" value="KAF2821517.1"/>
    <property type="molecule type" value="Genomic_DNA"/>
</dbReference>
<evidence type="ECO:0000313" key="11">
    <source>
        <dbReference type="Proteomes" id="UP000799424"/>
    </source>
</evidence>
<dbReference type="AlphaFoldDB" id="A0A6A6ZMN5"/>
<evidence type="ECO:0000256" key="5">
    <source>
        <dbReference type="ARBA" id="ARBA00023004"/>
    </source>
</evidence>
<dbReference type="InterPro" id="IPR017972">
    <property type="entry name" value="Cyt_P450_CS"/>
</dbReference>
<keyword evidence="7 8" id="KW-0349">Heme</keyword>
<accession>A0A6A6ZMN5</accession>
<dbReference type="GO" id="GO:0016705">
    <property type="term" value="F:oxidoreductase activity, acting on paired donors, with incorporation or reduction of molecular oxygen"/>
    <property type="evidence" value="ECO:0007669"/>
    <property type="project" value="InterPro"/>
</dbReference>
<feature type="binding site" description="axial binding residue" evidence="7">
    <location>
        <position position="441"/>
    </location>
    <ligand>
        <name>heme</name>
        <dbReference type="ChEBI" id="CHEBI:30413"/>
    </ligand>
    <ligandPart>
        <name>Fe</name>
        <dbReference type="ChEBI" id="CHEBI:18248"/>
    </ligandPart>
</feature>
<keyword evidence="11" id="KW-1185">Reference proteome</keyword>
<protein>
    <submittedName>
        <fullName evidence="10">Trichodiene oxygenase</fullName>
    </submittedName>
</protein>
<dbReference type="PRINTS" id="PR00463">
    <property type="entry name" value="EP450I"/>
</dbReference>
<evidence type="ECO:0000256" key="2">
    <source>
        <dbReference type="ARBA" id="ARBA00010617"/>
    </source>
</evidence>
<dbReference type="GO" id="GO:0020037">
    <property type="term" value="F:heme binding"/>
    <property type="evidence" value="ECO:0007669"/>
    <property type="project" value="InterPro"/>
</dbReference>
<evidence type="ECO:0000256" key="7">
    <source>
        <dbReference type="PIRSR" id="PIRSR602401-1"/>
    </source>
</evidence>
<evidence type="ECO:0000256" key="8">
    <source>
        <dbReference type="RuleBase" id="RU000461"/>
    </source>
</evidence>
<evidence type="ECO:0000313" key="10">
    <source>
        <dbReference type="EMBL" id="KAF2821517.1"/>
    </source>
</evidence>
<evidence type="ECO:0000256" key="9">
    <source>
        <dbReference type="SAM" id="Phobius"/>
    </source>
</evidence>
<dbReference type="SUPFAM" id="SSF48264">
    <property type="entry name" value="Cytochrome P450"/>
    <property type="match status" value="1"/>
</dbReference>
<sequence>MQYNMSWPALVGVALAYYGTLALYRLFLHPLTRFPGPKLAACSRWYEGYYDVILGGQYTKKIAELHKIYGPIIRISPHELHVIDPAFFKNLYRTDGRWYKYSWSTSAFGAPTSTLFGSDHDAHKSRRRAIAPYFSRPNIIARQDIIDKHINKLCQRVNEHVGTTVNLGAAISAFTRDTANEFIIGKAYNDLDLPDFNFALSVQSQGMGSFWRITKHIRWFGPTIRAMPIPLVMKIADEGTVSFLGMLQSSENDTRAALTTAKSASPNNTPSTMVHAIVQSDLPPSEKALERVFEEVATITGAGFETTGSALRLILFHIFSDADILRQIRDELSLASTNSSEPLPLKTLEQLPYLTAVITEGLRLSPAIATRMARVSDRALVYGNWHIPAGTPVGMTTLLMHTDENLYPEPMRFNPDRWLGEDANAASASTYAPFGRGTRICLGMHLAWAEMYLLLAALVRKFDFDVEGAVAGDFELERDNFAIETKAGVNLKARVAVRGSER</sequence>
<evidence type="ECO:0000256" key="4">
    <source>
        <dbReference type="ARBA" id="ARBA00023002"/>
    </source>
</evidence>
<dbReference type="OrthoDB" id="3945418at2759"/>
<keyword evidence="3 7" id="KW-0479">Metal-binding</keyword>
<evidence type="ECO:0000256" key="6">
    <source>
        <dbReference type="ARBA" id="ARBA00023033"/>
    </source>
</evidence>
<keyword evidence="9" id="KW-0472">Membrane</keyword>